<gene>
    <name evidence="1" type="ORF">H4W81_003878</name>
</gene>
<protein>
    <submittedName>
        <fullName evidence="1">Uncharacterized protein</fullName>
    </submittedName>
</protein>
<evidence type="ECO:0000313" key="2">
    <source>
        <dbReference type="Proteomes" id="UP000661607"/>
    </source>
</evidence>
<reference evidence="1 2" key="1">
    <citation type="submission" date="2020-10" db="EMBL/GenBank/DDBJ databases">
        <title>Sequencing the genomes of 1000 actinobacteria strains.</title>
        <authorList>
            <person name="Klenk H.-P."/>
        </authorList>
    </citation>
    <scope>NUCLEOTIDE SEQUENCE [LARGE SCALE GENOMIC DNA]</scope>
    <source>
        <strain evidence="1 2">DSM 43748</strain>
    </source>
</reference>
<dbReference type="EMBL" id="JADBEF010000001">
    <property type="protein sequence ID" value="MBE1561099.1"/>
    <property type="molecule type" value="Genomic_DNA"/>
</dbReference>
<accession>A0ABR9KGE5</accession>
<name>A0ABR9KGE5_9ACTN</name>
<organism evidence="1 2">
    <name type="scientific">Nonomuraea africana</name>
    <dbReference type="NCBI Taxonomy" id="46171"/>
    <lineage>
        <taxon>Bacteria</taxon>
        <taxon>Bacillati</taxon>
        <taxon>Actinomycetota</taxon>
        <taxon>Actinomycetes</taxon>
        <taxon>Streptosporangiales</taxon>
        <taxon>Streptosporangiaceae</taxon>
        <taxon>Nonomuraea</taxon>
    </lineage>
</organism>
<evidence type="ECO:0000313" key="1">
    <source>
        <dbReference type="EMBL" id="MBE1561099.1"/>
    </source>
</evidence>
<sequence>MVSWSLLSAATALVTRPEALYVLRFLLDVA</sequence>
<keyword evidence="2" id="KW-1185">Reference proteome</keyword>
<comment type="caution">
    <text evidence="1">The sequence shown here is derived from an EMBL/GenBank/DDBJ whole genome shotgun (WGS) entry which is preliminary data.</text>
</comment>
<dbReference type="Proteomes" id="UP000661607">
    <property type="component" value="Unassembled WGS sequence"/>
</dbReference>
<proteinExistence type="predicted"/>